<proteinExistence type="predicted"/>
<dbReference type="RefSeq" id="WP_277412036.1">
    <property type="nucleotide sequence ID" value="NZ_CP114203.1"/>
</dbReference>
<dbReference type="Proteomes" id="UP001210169">
    <property type="component" value="Chromosome"/>
</dbReference>
<name>A0ABY7J7G9_STRNI</name>
<organism evidence="2 3">
    <name type="scientific">Streptomyces nigrescens</name>
    <dbReference type="NCBI Taxonomy" id="1920"/>
    <lineage>
        <taxon>Bacteria</taxon>
        <taxon>Bacillati</taxon>
        <taxon>Actinomycetota</taxon>
        <taxon>Actinomycetes</taxon>
        <taxon>Kitasatosporales</taxon>
        <taxon>Streptomycetaceae</taxon>
        <taxon>Streptomyces</taxon>
    </lineage>
</organism>
<keyword evidence="1" id="KW-0233">DNA recombination</keyword>
<evidence type="ECO:0000313" key="2">
    <source>
        <dbReference type="EMBL" id="WAU06485.1"/>
    </source>
</evidence>
<reference evidence="2 3" key="1">
    <citation type="submission" date="2022-12" db="EMBL/GenBank/DDBJ databases">
        <authorList>
            <person name="Ruckert C."/>
            <person name="Busche T."/>
            <person name="Kalinowski J."/>
            <person name="Wittmann C."/>
        </authorList>
    </citation>
    <scope>NUCLEOTIDE SEQUENCE [LARGE SCALE GENOMIC DNA]</scope>
    <source>
        <strain evidence="2 3">DSM 40276</strain>
    </source>
</reference>
<accession>A0ABY7J7G9</accession>
<dbReference type="Gene3D" id="1.10.443.10">
    <property type="entry name" value="Intergrase catalytic core"/>
    <property type="match status" value="1"/>
</dbReference>
<dbReference type="InterPro" id="IPR011010">
    <property type="entry name" value="DNA_brk_join_enz"/>
</dbReference>
<evidence type="ECO:0000256" key="1">
    <source>
        <dbReference type="ARBA" id="ARBA00023172"/>
    </source>
</evidence>
<evidence type="ECO:0008006" key="4">
    <source>
        <dbReference type="Google" id="ProtNLM"/>
    </source>
</evidence>
<dbReference type="GeneID" id="301334151"/>
<protein>
    <recommendedName>
        <fullName evidence="4">Integrase</fullName>
    </recommendedName>
</protein>
<keyword evidence="3" id="KW-1185">Reference proteome</keyword>
<gene>
    <name evidence="2" type="ORF">STRNI_004993</name>
</gene>
<dbReference type="EMBL" id="CP114203">
    <property type="protein sequence ID" value="WAU06485.1"/>
    <property type="molecule type" value="Genomic_DNA"/>
</dbReference>
<dbReference type="SUPFAM" id="SSF56349">
    <property type="entry name" value="DNA breaking-rejoining enzymes"/>
    <property type="match status" value="1"/>
</dbReference>
<evidence type="ECO:0000313" key="3">
    <source>
        <dbReference type="Proteomes" id="UP001210169"/>
    </source>
</evidence>
<sequence>MILDPDTSAKITRYRPRQAPAAWADVAPLVRSVVTAVASAVPYDVERLLHITASLALWAEGSGLARDPDTWLRNEVIDAYVLSRAADLEPTSVQTYRTWLLRIRNALAWSQRGEATPARLHGVANPYSPYGDGELAGLRQWAVHLKGQQRSDALALIALGAGCGLQPKEVAASRGCHLRRRRTDEPLLHTGVTREVPLAVRAGWEEVLEELARSAGGGYLFRPRRTAAYSKNLIGSWSLQHRPPGGLPQVSVGRLRATWIVQLMTTRLGHDVIAKAAGLGSSASLARYEHHVPPLDETTAARLLRGATQ</sequence>
<dbReference type="InterPro" id="IPR013762">
    <property type="entry name" value="Integrase-like_cat_sf"/>
</dbReference>